<sequence>MPKLGRILYTLLDQAGFSTVSTEDLDAGKQPLSPWDRLERFAVEEAVTDALTLWDMMETRAWVKPGDFMAEVDKCSGPRGRSGWAISSLSRTR</sequence>
<name>A0ABN9JE37_9RALS</name>
<comment type="caution">
    <text evidence="1">The sequence shown here is derived from an EMBL/GenBank/DDBJ whole genome shotgun (WGS) entry which is preliminary data.</text>
</comment>
<reference evidence="1 2" key="1">
    <citation type="submission" date="2023-07" db="EMBL/GenBank/DDBJ databases">
        <authorList>
            <person name="Peeters C."/>
        </authorList>
    </citation>
    <scope>NUCLEOTIDE SEQUENCE [LARGE SCALE GENOMIC DNA]</scope>
    <source>
        <strain evidence="1 2">LMG 19083</strain>
    </source>
</reference>
<dbReference type="EMBL" id="CATZBU010000021">
    <property type="protein sequence ID" value="CAJ0808753.1"/>
    <property type="molecule type" value="Genomic_DNA"/>
</dbReference>
<evidence type="ECO:0000313" key="2">
    <source>
        <dbReference type="Proteomes" id="UP001189813"/>
    </source>
</evidence>
<keyword evidence="2" id="KW-1185">Reference proteome</keyword>
<dbReference type="RefSeq" id="WP_316669288.1">
    <property type="nucleotide sequence ID" value="NZ_CATZBU010000021.1"/>
</dbReference>
<dbReference type="Proteomes" id="UP001189813">
    <property type="component" value="Unassembled WGS sequence"/>
</dbReference>
<evidence type="ECO:0000313" key="1">
    <source>
        <dbReference type="EMBL" id="CAJ0808753.1"/>
    </source>
</evidence>
<gene>
    <name evidence="1" type="ORF">LMG19083_04766</name>
</gene>
<proteinExistence type="predicted"/>
<protein>
    <submittedName>
        <fullName evidence="1">Uncharacterized protein</fullName>
    </submittedName>
</protein>
<accession>A0ABN9JE37</accession>
<organism evidence="1 2">
    <name type="scientific">Ralstonia psammae</name>
    <dbReference type="NCBI Taxonomy" id="3058598"/>
    <lineage>
        <taxon>Bacteria</taxon>
        <taxon>Pseudomonadati</taxon>
        <taxon>Pseudomonadota</taxon>
        <taxon>Betaproteobacteria</taxon>
        <taxon>Burkholderiales</taxon>
        <taxon>Burkholderiaceae</taxon>
        <taxon>Ralstonia</taxon>
    </lineage>
</organism>